<accession>A0A813KIL9</accession>
<evidence type="ECO:0000313" key="2">
    <source>
        <dbReference type="Proteomes" id="UP000626109"/>
    </source>
</evidence>
<dbReference type="Proteomes" id="UP000626109">
    <property type="component" value="Unassembled WGS sequence"/>
</dbReference>
<gene>
    <name evidence="1" type="ORF">PGLA2088_LOCUS33424</name>
</gene>
<comment type="caution">
    <text evidence="1">The sequence shown here is derived from an EMBL/GenBank/DDBJ whole genome shotgun (WGS) entry which is preliminary data.</text>
</comment>
<protein>
    <submittedName>
        <fullName evidence="1">Uncharacterized protein</fullName>
    </submittedName>
</protein>
<organism evidence="1 2">
    <name type="scientific">Polarella glacialis</name>
    <name type="common">Dinoflagellate</name>
    <dbReference type="NCBI Taxonomy" id="89957"/>
    <lineage>
        <taxon>Eukaryota</taxon>
        <taxon>Sar</taxon>
        <taxon>Alveolata</taxon>
        <taxon>Dinophyceae</taxon>
        <taxon>Suessiales</taxon>
        <taxon>Suessiaceae</taxon>
        <taxon>Polarella</taxon>
    </lineage>
</organism>
<sequence length="527" mass="58091">MAVTDTETTLRAMLEEHVVDFRRRASQECDAALQKMRAAEEAEHARKRKTLEMEAAALVSMAMAHEPRATHSESFLHSGMVHICVGTDVLSAHLSVVQKLGFFSVQSTGTDDGDLEFVLPETCALDDFLLLMHQLYAPASPLQFTELAVALRVVLVASKLLADDALLLELKRVVKRLVKSEDDAVLLQAFLNRYDLPLFGDLHVAKSMAVSGEDLAVLLVQAAVASGDHAAKLRSVAEQALTTQQGSLDTEKLACAPGFLSSYQGSKWLLALLVLHLSVRQVTQMFMTLSKVEYLELQKCNKYISTAQIRYQRNHKVLRQAFGDFISQHGGAAIVHLGLCSDMPLWLGPVDMEERGRGSCRSTSSLALALAAAVNAAPNVATTPLELWRFEDLCLFFNYWENPLLVLAWFTCRAIWRVMTLSAVCSWLSTSGWCRMNRNSKTVLQAMVALPPHDLAQILEEEVLIALPDDVPVITKLCTDADTLARWATAPKLLSLSIDARRHACSKLCGGHNLTPDVVTFIHDTQS</sequence>
<name>A0A813KIL9_POLGL</name>
<dbReference type="AlphaFoldDB" id="A0A813KIL9"/>
<dbReference type="EMBL" id="CAJNNW010030871">
    <property type="protein sequence ID" value="CAE8704891.1"/>
    <property type="molecule type" value="Genomic_DNA"/>
</dbReference>
<reference evidence="1" key="1">
    <citation type="submission" date="2021-02" db="EMBL/GenBank/DDBJ databases">
        <authorList>
            <person name="Dougan E. K."/>
            <person name="Rhodes N."/>
            <person name="Thang M."/>
            <person name="Chan C."/>
        </authorList>
    </citation>
    <scope>NUCLEOTIDE SEQUENCE</scope>
</reference>
<evidence type="ECO:0000313" key="1">
    <source>
        <dbReference type="EMBL" id="CAE8704891.1"/>
    </source>
</evidence>
<proteinExistence type="predicted"/>